<evidence type="ECO:0000256" key="1">
    <source>
        <dbReference type="ARBA" id="ARBA00011028"/>
    </source>
</evidence>
<dbReference type="PRINTS" id="PR00691">
    <property type="entry name" value="ADHESINB"/>
</dbReference>
<dbReference type="InterPro" id="IPR006129">
    <property type="entry name" value="AdhesinB"/>
</dbReference>
<dbReference type="Pfam" id="PF01297">
    <property type="entry name" value="ZnuA"/>
    <property type="match status" value="1"/>
</dbReference>
<dbReference type="Proteomes" id="UP000620874">
    <property type="component" value="Unassembled WGS sequence"/>
</dbReference>
<comment type="similarity">
    <text evidence="1 4">Belongs to the bacterial solute-binding protein 9 family.</text>
</comment>
<evidence type="ECO:0000313" key="6">
    <source>
        <dbReference type="Proteomes" id="UP000620874"/>
    </source>
</evidence>
<gene>
    <name evidence="5" type="ORF">H9625_00385</name>
</gene>
<keyword evidence="6" id="KW-1185">Reference proteome</keyword>
<sequence>MKTYIIFLLILLFTACGGRKTQKPAEEKPILTVSIEPLRYFAESIAGEHFHIICMVPEGSSPETYDPTPQQLVELSRSRAFLRAGYIGYELAWADKLKQNAPNVPFFNLSDGVTLIHEEEKTEHPHAGGVEPHTWSSISNAYTISANICRALCQIDPENKEYYMTRMTRLGTRLKQIDEKILAYLNGGERTFLIYHPALSYFARDYGLTQISIEEGGKEPSPAQLKTLINRCKKENVRTIFVQKEFDTRNAEAIARELNLSLIRINPLSYRWEEEMLHIARTLSKSDEMP</sequence>
<dbReference type="InterPro" id="IPR050492">
    <property type="entry name" value="Bact_metal-bind_prot9"/>
</dbReference>
<dbReference type="PRINTS" id="PR00690">
    <property type="entry name" value="ADHESNFAMILY"/>
</dbReference>
<name>A0ABR8Y443_9BACT</name>
<evidence type="ECO:0000256" key="3">
    <source>
        <dbReference type="ARBA" id="ARBA00022729"/>
    </source>
</evidence>
<organism evidence="5 6">
    <name type="scientific">Phocaeicola intestinalis</name>
    <dbReference type="NCBI Taxonomy" id="2762212"/>
    <lineage>
        <taxon>Bacteria</taxon>
        <taxon>Pseudomonadati</taxon>
        <taxon>Bacteroidota</taxon>
        <taxon>Bacteroidia</taxon>
        <taxon>Bacteroidales</taxon>
        <taxon>Bacteroidaceae</taxon>
        <taxon>Phocaeicola</taxon>
    </lineage>
</organism>
<dbReference type="PANTHER" id="PTHR42953">
    <property type="entry name" value="HIGH-AFFINITY ZINC UPTAKE SYSTEM PROTEIN ZNUA-RELATED"/>
    <property type="match status" value="1"/>
</dbReference>
<dbReference type="Gene3D" id="3.40.50.1980">
    <property type="entry name" value="Nitrogenase molybdenum iron protein domain"/>
    <property type="match status" value="2"/>
</dbReference>
<dbReference type="InterPro" id="IPR006128">
    <property type="entry name" value="Lipoprotein_PsaA-like"/>
</dbReference>
<dbReference type="EMBL" id="JACSPP010000001">
    <property type="protein sequence ID" value="MBD8038922.1"/>
    <property type="molecule type" value="Genomic_DNA"/>
</dbReference>
<reference evidence="5 6" key="1">
    <citation type="submission" date="2020-08" db="EMBL/GenBank/DDBJ databases">
        <title>A Genomic Blueprint of the Chicken Gut Microbiome.</title>
        <authorList>
            <person name="Gilroy R."/>
            <person name="Ravi A."/>
            <person name="Getino M."/>
            <person name="Pursley I."/>
            <person name="Horton D.L."/>
            <person name="Alikhan N.-F."/>
            <person name="Baker D."/>
            <person name="Gharbi K."/>
            <person name="Hall N."/>
            <person name="Watson M."/>
            <person name="Adriaenssens E.M."/>
            <person name="Foster-Nyarko E."/>
            <person name="Jarju S."/>
            <person name="Secka A."/>
            <person name="Antonio M."/>
            <person name="Oren A."/>
            <person name="Chaudhuri R."/>
            <person name="La Ragione R.M."/>
            <person name="Hildebrand F."/>
            <person name="Pallen M.J."/>
        </authorList>
    </citation>
    <scope>NUCLEOTIDE SEQUENCE [LARGE SCALE GENOMIC DNA]</scope>
    <source>
        <strain evidence="5 6">Sa1CVN1</strain>
    </source>
</reference>
<accession>A0ABR8Y443</accession>
<keyword evidence="3" id="KW-0732">Signal</keyword>
<protein>
    <submittedName>
        <fullName evidence="5">Zinc ABC transporter substrate-binding protein</fullName>
    </submittedName>
</protein>
<keyword evidence="2 4" id="KW-0813">Transport</keyword>
<dbReference type="PANTHER" id="PTHR42953:SF3">
    <property type="entry name" value="HIGH-AFFINITY ZINC UPTAKE SYSTEM PROTEIN ZNUA"/>
    <property type="match status" value="1"/>
</dbReference>
<dbReference type="InterPro" id="IPR006127">
    <property type="entry name" value="ZnuA-like"/>
</dbReference>
<proteinExistence type="inferred from homology"/>
<dbReference type="RefSeq" id="WP_087211173.1">
    <property type="nucleotide sequence ID" value="NZ_JACSPP010000001.1"/>
</dbReference>
<evidence type="ECO:0000256" key="2">
    <source>
        <dbReference type="ARBA" id="ARBA00022448"/>
    </source>
</evidence>
<evidence type="ECO:0000256" key="4">
    <source>
        <dbReference type="RuleBase" id="RU003512"/>
    </source>
</evidence>
<dbReference type="SUPFAM" id="SSF53807">
    <property type="entry name" value="Helical backbone' metal receptor"/>
    <property type="match status" value="1"/>
</dbReference>
<dbReference type="PROSITE" id="PS51257">
    <property type="entry name" value="PROKAR_LIPOPROTEIN"/>
    <property type="match status" value="1"/>
</dbReference>
<comment type="caution">
    <text evidence="5">The sequence shown here is derived from an EMBL/GenBank/DDBJ whole genome shotgun (WGS) entry which is preliminary data.</text>
</comment>
<evidence type="ECO:0000313" key="5">
    <source>
        <dbReference type="EMBL" id="MBD8038922.1"/>
    </source>
</evidence>